<sequence>MYNFLEHLSQRAFTQLCGHLELTVFEDKEVIFTRFSEGRGMYMPGPGHYQEEVDLDCINLTLTDFEFWAEISLFTSFQHTCTMVSVQFNDTFLLPATALAKAIQEFAECCGYVYQYARSLQAKLNTEEFVAEEVLPSSIRTACCEATDAYQLKNLTKERLLQFFYLPKPYPSGADTKDLIRKVLSGDVTSGEEILQELE</sequence>
<feature type="non-terminal residue" evidence="1">
    <location>
        <position position="199"/>
    </location>
</feature>
<dbReference type="SUPFAM" id="SSF51206">
    <property type="entry name" value="cAMP-binding domain-like"/>
    <property type="match status" value="1"/>
</dbReference>
<comment type="caution">
    <text evidence="1">The sequence shown here is derived from an EMBL/GenBank/DDBJ whole genome shotgun (WGS) entry which is preliminary data.</text>
</comment>
<dbReference type="InterPro" id="IPR014710">
    <property type="entry name" value="RmlC-like_jellyroll"/>
</dbReference>
<evidence type="ECO:0000313" key="1">
    <source>
        <dbReference type="EMBL" id="CAE7657933.1"/>
    </source>
</evidence>
<dbReference type="EMBL" id="CAJNIZ010043350">
    <property type="protein sequence ID" value="CAE7657933.1"/>
    <property type="molecule type" value="Genomic_DNA"/>
</dbReference>
<protein>
    <submittedName>
        <fullName evidence="1">Cnga3 protein</fullName>
    </submittedName>
</protein>
<evidence type="ECO:0000313" key="2">
    <source>
        <dbReference type="Proteomes" id="UP000649617"/>
    </source>
</evidence>
<dbReference type="InterPro" id="IPR018490">
    <property type="entry name" value="cNMP-bd_dom_sf"/>
</dbReference>
<dbReference type="OrthoDB" id="416555at2759"/>
<proteinExistence type="predicted"/>
<accession>A0A812W5Y1</accession>
<dbReference type="AlphaFoldDB" id="A0A812W5Y1"/>
<keyword evidence="2" id="KW-1185">Reference proteome</keyword>
<feature type="non-terminal residue" evidence="1">
    <location>
        <position position="1"/>
    </location>
</feature>
<dbReference type="Gene3D" id="2.60.120.10">
    <property type="entry name" value="Jelly Rolls"/>
    <property type="match status" value="1"/>
</dbReference>
<dbReference type="Proteomes" id="UP000649617">
    <property type="component" value="Unassembled WGS sequence"/>
</dbReference>
<organism evidence="1 2">
    <name type="scientific">Symbiodinium pilosum</name>
    <name type="common">Dinoflagellate</name>
    <dbReference type="NCBI Taxonomy" id="2952"/>
    <lineage>
        <taxon>Eukaryota</taxon>
        <taxon>Sar</taxon>
        <taxon>Alveolata</taxon>
        <taxon>Dinophyceae</taxon>
        <taxon>Suessiales</taxon>
        <taxon>Symbiodiniaceae</taxon>
        <taxon>Symbiodinium</taxon>
    </lineage>
</organism>
<name>A0A812W5Y1_SYMPI</name>
<reference evidence="1" key="1">
    <citation type="submission" date="2021-02" db="EMBL/GenBank/DDBJ databases">
        <authorList>
            <person name="Dougan E. K."/>
            <person name="Rhodes N."/>
            <person name="Thang M."/>
            <person name="Chan C."/>
        </authorList>
    </citation>
    <scope>NUCLEOTIDE SEQUENCE</scope>
</reference>
<gene>
    <name evidence="1" type="primary">Cnga3</name>
    <name evidence="1" type="ORF">SPIL2461_LOCUS17737</name>
</gene>